<dbReference type="PROSITE" id="PS50186">
    <property type="entry name" value="DEP"/>
    <property type="match status" value="1"/>
</dbReference>
<dbReference type="SMART" id="SM00233">
    <property type="entry name" value="PH"/>
    <property type="match status" value="1"/>
</dbReference>
<feature type="domain" description="CNH" evidence="7">
    <location>
        <begin position="945"/>
        <end position="1248"/>
    </location>
</feature>
<dbReference type="InterPro" id="IPR000591">
    <property type="entry name" value="DEP_dom"/>
</dbReference>
<dbReference type="SUPFAM" id="SSF46785">
    <property type="entry name" value="Winged helix' DNA-binding domain"/>
    <property type="match status" value="1"/>
</dbReference>
<dbReference type="Proteomes" id="UP001448207">
    <property type="component" value="Unassembled WGS sequence"/>
</dbReference>
<dbReference type="InterPro" id="IPR036390">
    <property type="entry name" value="WH_DNA-bd_sf"/>
</dbReference>
<dbReference type="CDD" id="cd04435">
    <property type="entry name" value="DEP_fRom2"/>
    <property type="match status" value="1"/>
</dbReference>
<keyword evidence="1" id="KW-0597">Phosphoprotein</keyword>
<dbReference type="Gene3D" id="2.30.29.30">
    <property type="entry name" value="Pleckstrin-homology domain (PH domain)/Phosphotyrosine-binding domain (PTB)"/>
    <property type="match status" value="1"/>
</dbReference>
<evidence type="ECO:0000313" key="8">
    <source>
        <dbReference type="EMBL" id="KAL0096098.1"/>
    </source>
</evidence>
<feature type="region of interest" description="Disordered" evidence="3">
    <location>
        <begin position="113"/>
        <end position="155"/>
    </location>
</feature>
<dbReference type="PROSITE" id="PS50010">
    <property type="entry name" value="DH_2"/>
    <property type="match status" value="1"/>
</dbReference>
<dbReference type="SMART" id="SM00036">
    <property type="entry name" value="CNH"/>
    <property type="match status" value="1"/>
</dbReference>
<dbReference type="Gene3D" id="1.20.900.10">
    <property type="entry name" value="Dbl homology (DH) domain"/>
    <property type="match status" value="1"/>
</dbReference>
<evidence type="ECO:0000259" key="4">
    <source>
        <dbReference type="PROSITE" id="PS50003"/>
    </source>
</evidence>
<dbReference type="SUPFAM" id="SSF48065">
    <property type="entry name" value="DBL homology domain (DH-domain)"/>
    <property type="match status" value="1"/>
</dbReference>
<evidence type="ECO:0000256" key="2">
    <source>
        <dbReference type="ARBA" id="ARBA00022658"/>
    </source>
</evidence>
<feature type="domain" description="PH" evidence="4">
    <location>
        <begin position="788"/>
        <end position="923"/>
    </location>
</feature>
<evidence type="ECO:0000313" key="9">
    <source>
        <dbReference type="Proteomes" id="UP001448207"/>
    </source>
</evidence>
<dbReference type="EMBL" id="JBCLYO010000001">
    <property type="protein sequence ID" value="KAL0096098.1"/>
    <property type="molecule type" value="Genomic_DNA"/>
</dbReference>
<evidence type="ECO:0000256" key="3">
    <source>
        <dbReference type="SAM" id="MobiDB-lite"/>
    </source>
</evidence>
<dbReference type="SMART" id="SM00049">
    <property type="entry name" value="DEP"/>
    <property type="match status" value="1"/>
</dbReference>
<keyword evidence="2" id="KW-0344">Guanine-nucleotide releasing factor</keyword>
<dbReference type="Pfam" id="PF00780">
    <property type="entry name" value="CNH"/>
    <property type="match status" value="1"/>
</dbReference>
<proteinExistence type="predicted"/>
<dbReference type="InterPro" id="IPR001849">
    <property type="entry name" value="PH_domain"/>
</dbReference>
<feature type="compositionally biased region" description="Low complexity" evidence="3">
    <location>
        <begin position="58"/>
        <end position="86"/>
    </location>
</feature>
<dbReference type="CDD" id="cd00160">
    <property type="entry name" value="RhoGEF"/>
    <property type="match status" value="1"/>
</dbReference>
<feature type="compositionally biased region" description="Low complexity" evidence="3">
    <location>
        <begin position="138"/>
        <end position="153"/>
    </location>
</feature>
<organism evidence="8 9">
    <name type="scientific">Phycomyces blakesleeanus</name>
    <dbReference type="NCBI Taxonomy" id="4837"/>
    <lineage>
        <taxon>Eukaryota</taxon>
        <taxon>Fungi</taxon>
        <taxon>Fungi incertae sedis</taxon>
        <taxon>Mucoromycota</taxon>
        <taxon>Mucoromycotina</taxon>
        <taxon>Mucoromycetes</taxon>
        <taxon>Mucorales</taxon>
        <taxon>Phycomycetaceae</taxon>
        <taxon>Phycomyces</taxon>
    </lineage>
</organism>
<dbReference type="InterPro" id="IPR000219">
    <property type="entry name" value="DH_dom"/>
</dbReference>
<dbReference type="InterPro" id="IPR001180">
    <property type="entry name" value="CNH_dom"/>
</dbReference>
<dbReference type="PROSITE" id="PS50219">
    <property type="entry name" value="CNH"/>
    <property type="match status" value="1"/>
</dbReference>
<dbReference type="InterPro" id="IPR041675">
    <property type="entry name" value="PH_5"/>
</dbReference>
<gene>
    <name evidence="8" type="ORF">J3Q64DRAFT_1706155</name>
</gene>
<dbReference type="PANTHER" id="PTHR46572">
    <property type="entry name" value="RHO1 GDP-GTP EXCHANGE PROTEIN 1-RELATED"/>
    <property type="match status" value="1"/>
</dbReference>
<dbReference type="InterPro" id="IPR035899">
    <property type="entry name" value="DBL_dom_sf"/>
</dbReference>
<dbReference type="Gene3D" id="1.10.10.10">
    <property type="entry name" value="Winged helix-like DNA-binding domain superfamily/Winged helix DNA-binding domain"/>
    <property type="match status" value="1"/>
</dbReference>
<dbReference type="SUPFAM" id="SSF50729">
    <property type="entry name" value="PH domain-like"/>
    <property type="match status" value="1"/>
</dbReference>
<protein>
    <submittedName>
        <fullName evidence="8">CNH domain-containing protein</fullName>
    </submittedName>
</protein>
<comment type="caution">
    <text evidence="8">The sequence shown here is derived from an EMBL/GenBank/DDBJ whole genome shotgun (WGS) entry which is preliminary data.</text>
</comment>
<dbReference type="Pfam" id="PF00621">
    <property type="entry name" value="RhoGEF"/>
    <property type="match status" value="1"/>
</dbReference>
<dbReference type="Pfam" id="PF15405">
    <property type="entry name" value="PH_5"/>
    <property type="match status" value="1"/>
</dbReference>
<name>A0ABR3BC19_PHYBL</name>
<accession>A0ABR3BC19</accession>
<keyword evidence="9" id="KW-1185">Reference proteome</keyword>
<dbReference type="InterPro" id="IPR011993">
    <property type="entry name" value="PH-like_dom_sf"/>
</dbReference>
<dbReference type="InterPro" id="IPR052233">
    <property type="entry name" value="Rho-type_GEFs"/>
</dbReference>
<feature type="region of interest" description="Disordered" evidence="3">
    <location>
        <begin position="36"/>
        <end position="86"/>
    </location>
</feature>
<dbReference type="PROSITE" id="PS50003">
    <property type="entry name" value="PH_DOMAIN"/>
    <property type="match status" value="1"/>
</dbReference>
<evidence type="ECO:0000259" key="5">
    <source>
        <dbReference type="PROSITE" id="PS50010"/>
    </source>
</evidence>
<reference evidence="8 9" key="1">
    <citation type="submission" date="2024-04" db="EMBL/GenBank/DDBJ databases">
        <title>Symmetric and asymmetric DNA N6-adenine methylation regulates different biological responses in Mucorales.</title>
        <authorList>
            <consortium name="Lawrence Berkeley National Laboratory"/>
            <person name="Lax C."/>
            <person name="Mondo S.J."/>
            <person name="Osorio-Concepcion M."/>
            <person name="Muszewska A."/>
            <person name="Corrochano-Luque M."/>
            <person name="Gutierrez G."/>
            <person name="Riley R."/>
            <person name="Lipzen A."/>
            <person name="Guo J."/>
            <person name="Hundley H."/>
            <person name="Amirebrahimi M."/>
            <person name="Ng V."/>
            <person name="Lorenzo-Gutierrez D."/>
            <person name="Binder U."/>
            <person name="Yang J."/>
            <person name="Song Y."/>
            <person name="Canovas D."/>
            <person name="Navarro E."/>
            <person name="Freitag M."/>
            <person name="Gabaldon T."/>
            <person name="Grigoriev I.V."/>
            <person name="Corrochano L.M."/>
            <person name="Nicolas F.E."/>
            <person name="Garre V."/>
        </authorList>
    </citation>
    <scope>NUCLEOTIDE SEQUENCE [LARGE SCALE GENOMIC DNA]</scope>
    <source>
        <strain evidence="8 9">L51</strain>
    </source>
</reference>
<evidence type="ECO:0000259" key="7">
    <source>
        <dbReference type="PROSITE" id="PS50219"/>
    </source>
</evidence>
<feature type="domain" description="DH" evidence="5">
    <location>
        <begin position="566"/>
        <end position="753"/>
    </location>
</feature>
<dbReference type="InterPro" id="IPR036388">
    <property type="entry name" value="WH-like_DNA-bd_sf"/>
</dbReference>
<evidence type="ECO:0000256" key="1">
    <source>
        <dbReference type="ARBA" id="ARBA00022553"/>
    </source>
</evidence>
<feature type="domain" description="DEP" evidence="6">
    <location>
        <begin position="370"/>
        <end position="445"/>
    </location>
</feature>
<evidence type="ECO:0000259" key="6">
    <source>
        <dbReference type="PROSITE" id="PS50186"/>
    </source>
</evidence>
<dbReference type="PANTHER" id="PTHR46572:SF2">
    <property type="entry name" value="RHO1 GDP-GTP EXCHANGE PROTEIN 1-RELATED"/>
    <property type="match status" value="1"/>
</dbReference>
<dbReference type="Pfam" id="PF00610">
    <property type="entry name" value="DEP"/>
    <property type="match status" value="1"/>
</dbReference>
<sequence>MHPDSSSTTTTMSYVGAEKLQLDGHTASSTSVYSKFRLPGNAHPEQFNNPLHKRTTTSDSLSSVGSSNESVPSSWKPSTSTSATALTPSAAIRNQYYQSHQYLQDYSAQPSSLYSQESLDDSDHTTLNDSNDDLIYRPSAAPSGPHKSSGPPSFQSFSDVGSIISLHTEFTELDDSRSISSVRTVESFRSTATTATTATVSGNNLGPPIGHRNKTGKIIRSGTIFRSSSGLEPKIVVQDGGFENESSHHKDSDKASIYSMAGSSLLTRLSKSTAPMRAKLSAMSSRTNLRHLRGDSSVSIHPPIRRAAESVYNMPVMPRVTPRRSVRRPTGEKAQSPAFGSQLKLSETLAVKGRSTLVYPALLSKVAEAFKDRVALNTKTKDSIEYKDTFDGKEAVDKLAYIIKTQDRNLALLLGRALDAQKFFHDVNYEHRLRDSVNELYQFKERVNIRPFSTLIPQTEEVFSPFDDDRSEANFMSTSKDDEDNAPNGIFTVLTDCYSPTCTREQLCYSVLCPRRLEQARNSEWRKNHHRSTSRSSLLKEQEEERLWINTVDKKIYDSLSREEKKRQEHIYELFYTEKDFVDDLAYVKKYWIQPLTDSDIIHIDRRHDVIREIFWNINEVHEVNSRLSKAFKRRQDENPVIDQVGDILLEHVGRFQPFVKYGSHQIISKSAFESEKLNTPEFALFVKVTERLAQSRKLELNGYLTKPTTRLGRYNLLLREILKHTPKEHPDQEAIPKIMKIISEFLSSVNHETGRTENRFNLQMLNERLLNKQMSGMDLDLLAEHREIIMKGTLKKKGSGSESSDMHVFLLDHCLLITKQKFVQGAERYKLYGKPIPLAVLSICLPDQTKRSSTILPYGRPSTGSFTSAANGLEIPPLSSNKGGYPISFQHLGKQGAGPIALHATTFSSRRQWVEKIESQQQAMMEKQKVFDIVPVVDNFFNPFNRVHCAATFDNGKSILFGSDQGVYLKKEGKESDFIRILDMAKVSQIDILESSKLILVLSEKNLYTYSLETLLGHESGIKRGRKISKHVAFFSVGPILDKSDPEKHIQKMLVSFVRINAITSTISILEPYENMDAKKKNKHNISRLIRGSNEVLRSNKELYVFGEAFSIQYFKNIICVGCPKGFQMVDPNSAEVQSVLDPADERNQIIFERESMKPISMFRHHNGSILLCYNEFAFFIDKKGKRLRDDWAIHWEGSPTACVFRFPYVVAFNSTFIEVRHIDTGDLHQVIPGNNIRCLRPNSTDKIHCVMDDRMARCEVVFELKFIDKP</sequence>
<dbReference type="SMART" id="SM00325">
    <property type="entry name" value="RhoGEF"/>
    <property type="match status" value="1"/>
</dbReference>